<protein>
    <recommendedName>
        <fullName evidence="3">Mobilization protein</fullName>
    </recommendedName>
</protein>
<sequence>MEADKPAMSRREKAELKLRQAQERVKKIAAGERKATRNLNTRRKVILGAWVAKSLPTTTGLAAAVLSWINQMPPKDRALFSDPEMLEQLRAKAELDRAPRKN</sequence>
<proteinExistence type="predicted"/>
<dbReference type="Proteomes" id="UP001595704">
    <property type="component" value="Unassembled WGS sequence"/>
</dbReference>
<evidence type="ECO:0008006" key="3">
    <source>
        <dbReference type="Google" id="ProtNLM"/>
    </source>
</evidence>
<gene>
    <name evidence="1" type="ORF">ACFONL_23355</name>
</gene>
<accession>A0ABV7UNI3</accession>
<organism evidence="1 2">
    <name type="scientific">Camelimonas fluminis</name>
    <dbReference type="NCBI Taxonomy" id="1576911"/>
    <lineage>
        <taxon>Bacteria</taxon>
        <taxon>Pseudomonadati</taxon>
        <taxon>Pseudomonadota</taxon>
        <taxon>Alphaproteobacteria</taxon>
        <taxon>Hyphomicrobiales</taxon>
        <taxon>Chelatococcaceae</taxon>
        <taxon>Camelimonas</taxon>
    </lineage>
</organism>
<comment type="caution">
    <text evidence="1">The sequence shown here is derived from an EMBL/GenBank/DDBJ whole genome shotgun (WGS) entry which is preliminary data.</text>
</comment>
<evidence type="ECO:0000313" key="2">
    <source>
        <dbReference type="Proteomes" id="UP001595704"/>
    </source>
</evidence>
<dbReference type="RefSeq" id="WP_191321368.1">
    <property type="nucleotide sequence ID" value="NZ_BNCG01000070.1"/>
</dbReference>
<evidence type="ECO:0000313" key="1">
    <source>
        <dbReference type="EMBL" id="MFC3640270.1"/>
    </source>
</evidence>
<reference evidence="2" key="1">
    <citation type="journal article" date="2019" name="Int. J. Syst. Evol. Microbiol.">
        <title>The Global Catalogue of Microorganisms (GCM) 10K type strain sequencing project: providing services to taxonomists for standard genome sequencing and annotation.</title>
        <authorList>
            <consortium name="The Broad Institute Genomics Platform"/>
            <consortium name="The Broad Institute Genome Sequencing Center for Infectious Disease"/>
            <person name="Wu L."/>
            <person name="Ma J."/>
        </authorList>
    </citation>
    <scope>NUCLEOTIDE SEQUENCE [LARGE SCALE GENOMIC DNA]</scope>
    <source>
        <strain evidence="2">KCTC 42282</strain>
    </source>
</reference>
<name>A0ABV7UNI3_9HYPH</name>
<keyword evidence="2" id="KW-1185">Reference proteome</keyword>
<dbReference type="EMBL" id="JBHRYC010000147">
    <property type="protein sequence ID" value="MFC3640270.1"/>
    <property type="molecule type" value="Genomic_DNA"/>
</dbReference>